<accession>X6NZU4</accession>
<evidence type="ECO:0000256" key="5">
    <source>
        <dbReference type="ARBA" id="ARBA00023054"/>
    </source>
</evidence>
<feature type="region of interest" description="Disordered" evidence="7">
    <location>
        <begin position="187"/>
        <end position="232"/>
    </location>
</feature>
<keyword evidence="2" id="KW-0963">Cytoplasm</keyword>
<name>X6NZU4_RETFI</name>
<keyword evidence="5" id="KW-0175">Coiled coil</keyword>
<evidence type="ECO:0000256" key="1">
    <source>
        <dbReference type="ARBA" id="ARBA00004186"/>
    </source>
</evidence>
<sequence>MGPTTGALNAAKESKGTRINDEWIDRRNATIKVGDRVELDRGRTGTVKWIGVPEFSEEDMLGIELDDWWINGHNGSKDGKKYFECPENYGYFARRRSVANILTDEVKEDQVSNELRRRKKRTERLKKHLKDIEKYEKQLAENKPLHKNQMEKIKRKDHYKEELHQLEIAPPPTLEDLTHEKQYENDARGLHGSDGELPVDVENKADDSESDRGTVDGDEEDEDNASGAKRNAGHRQSIIENIINVSVGDRVRVLGTKTGIVRFIGNVNFSNERLVGIELESWHPNATNGTVKGKTYFKCAPGHGFFSRYDMILENLGPAQAQNQNDGNNDDSSPSTQAPLPKVPFKIGDCVRLIHGKVGIIKYMGSTNFTKGEVIGLELDSWSSDGHNGTVQDKKYFEATPGRGYFTRRTAISQVLIPLVKPIDQKLVNATFQLKPLKKDDRVIFANGGATGVVKYIGYPSFAEGEVFGIELDEWSTNAHDGTANGEIIFDTSPGHGIFARRDEIDLFDVEKKNWKKQKSN</sequence>
<keyword evidence="4" id="KW-0243">Dynein</keyword>
<proteinExistence type="predicted"/>
<evidence type="ECO:0000256" key="3">
    <source>
        <dbReference type="ARBA" id="ARBA00022701"/>
    </source>
</evidence>
<comment type="subcellular location">
    <subcellularLocation>
        <location evidence="1">Cytoplasm</location>
        <location evidence="1">Cytoskeleton</location>
        <location evidence="1">Spindle</location>
    </subcellularLocation>
</comment>
<dbReference type="GO" id="GO:0005874">
    <property type="term" value="C:microtubule"/>
    <property type="evidence" value="ECO:0007669"/>
    <property type="project" value="UniProtKB-KW"/>
</dbReference>
<evidence type="ECO:0000313" key="10">
    <source>
        <dbReference type="Proteomes" id="UP000023152"/>
    </source>
</evidence>
<dbReference type="InterPro" id="IPR036859">
    <property type="entry name" value="CAP-Gly_dom_sf"/>
</dbReference>
<feature type="domain" description="CAP-Gly" evidence="8">
    <location>
        <begin position="458"/>
        <end position="501"/>
    </location>
</feature>
<evidence type="ECO:0000313" key="9">
    <source>
        <dbReference type="EMBL" id="ETO31501.1"/>
    </source>
</evidence>
<evidence type="ECO:0000256" key="6">
    <source>
        <dbReference type="ARBA" id="ARBA00023212"/>
    </source>
</evidence>
<evidence type="ECO:0000259" key="8">
    <source>
        <dbReference type="PROSITE" id="PS50245"/>
    </source>
</evidence>
<gene>
    <name evidence="9" type="ORF">RFI_05619</name>
</gene>
<dbReference type="Pfam" id="PF01302">
    <property type="entry name" value="CAP_GLY"/>
    <property type="match status" value="4"/>
</dbReference>
<dbReference type="PROSITE" id="PS50245">
    <property type="entry name" value="CAP_GLY_2"/>
    <property type="match status" value="4"/>
</dbReference>
<feature type="compositionally biased region" description="Basic and acidic residues" evidence="7">
    <location>
        <begin position="201"/>
        <end position="215"/>
    </location>
</feature>
<comment type="caution">
    <text evidence="9">The sequence shown here is derived from an EMBL/GenBank/DDBJ whole genome shotgun (WGS) entry which is preliminary data.</text>
</comment>
<feature type="compositionally biased region" description="Low complexity" evidence="7">
    <location>
        <begin position="319"/>
        <end position="335"/>
    </location>
</feature>
<dbReference type="GO" id="GO:0030286">
    <property type="term" value="C:dynein complex"/>
    <property type="evidence" value="ECO:0007669"/>
    <property type="project" value="UniProtKB-KW"/>
</dbReference>
<keyword evidence="6" id="KW-0206">Cytoskeleton</keyword>
<feature type="domain" description="CAP-Gly" evidence="8">
    <location>
        <begin position="265"/>
        <end position="308"/>
    </location>
</feature>
<dbReference type="PANTHER" id="PTHR18916:SF6">
    <property type="entry name" value="DYNACTIN SUBUNIT 1"/>
    <property type="match status" value="1"/>
</dbReference>
<dbReference type="Proteomes" id="UP000023152">
    <property type="component" value="Unassembled WGS sequence"/>
</dbReference>
<dbReference type="PANTHER" id="PTHR18916">
    <property type="entry name" value="DYNACTIN 1-RELATED MICROTUBULE-BINDING"/>
    <property type="match status" value="1"/>
</dbReference>
<feature type="region of interest" description="Disordered" evidence="7">
    <location>
        <begin position="319"/>
        <end position="341"/>
    </location>
</feature>
<keyword evidence="10" id="KW-1185">Reference proteome</keyword>
<reference evidence="9 10" key="1">
    <citation type="journal article" date="2013" name="Curr. Biol.">
        <title>The Genome of the Foraminiferan Reticulomyxa filosa.</title>
        <authorList>
            <person name="Glockner G."/>
            <person name="Hulsmann N."/>
            <person name="Schleicher M."/>
            <person name="Noegel A.A."/>
            <person name="Eichinger L."/>
            <person name="Gallinger C."/>
            <person name="Pawlowski J."/>
            <person name="Sierra R."/>
            <person name="Euteneuer U."/>
            <person name="Pillet L."/>
            <person name="Moustafa A."/>
            <person name="Platzer M."/>
            <person name="Groth M."/>
            <person name="Szafranski K."/>
            <person name="Schliwa M."/>
        </authorList>
    </citation>
    <scope>NUCLEOTIDE SEQUENCE [LARGE SCALE GENOMIC DNA]</scope>
</reference>
<feature type="domain" description="CAP-Gly" evidence="8">
    <location>
        <begin position="51"/>
        <end position="94"/>
    </location>
</feature>
<dbReference type="SUPFAM" id="SSF74924">
    <property type="entry name" value="Cap-Gly domain"/>
    <property type="match status" value="4"/>
</dbReference>
<protein>
    <recommendedName>
        <fullName evidence="8">CAP-Gly domain-containing protein</fullName>
    </recommendedName>
</protein>
<evidence type="ECO:0000256" key="4">
    <source>
        <dbReference type="ARBA" id="ARBA00023017"/>
    </source>
</evidence>
<dbReference type="Gene3D" id="2.30.30.190">
    <property type="entry name" value="CAP Gly-rich-like domain"/>
    <property type="match status" value="4"/>
</dbReference>
<dbReference type="AlphaFoldDB" id="X6NZU4"/>
<dbReference type="OrthoDB" id="2130750at2759"/>
<evidence type="ECO:0000256" key="7">
    <source>
        <dbReference type="SAM" id="MobiDB-lite"/>
    </source>
</evidence>
<dbReference type="InterPro" id="IPR000938">
    <property type="entry name" value="CAP-Gly_domain"/>
</dbReference>
<keyword evidence="3" id="KW-0493">Microtubule</keyword>
<dbReference type="EMBL" id="ASPP01004882">
    <property type="protein sequence ID" value="ETO31501.1"/>
    <property type="molecule type" value="Genomic_DNA"/>
</dbReference>
<dbReference type="SMART" id="SM01052">
    <property type="entry name" value="CAP_GLY"/>
    <property type="match status" value="4"/>
</dbReference>
<feature type="domain" description="CAP-Gly" evidence="8">
    <location>
        <begin position="365"/>
        <end position="408"/>
    </location>
</feature>
<organism evidence="9 10">
    <name type="scientific">Reticulomyxa filosa</name>
    <dbReference type="NCBI Taxonomy" id="46433"/>
    <lineage>
        <taxon>Eukaryota</taxon>
        <taxon>Sar</taxon>
        <taxon>Rhizaria</taxon>
        <taxon>Retaria</taxon>
        <taxon>Foraminifera</taxon>
        <taxon>Monothalamids</taxon>
        <taxon>Reticulomyxidae</taxon>
        <taxon>Reticulomyxa</taxon>
    </lineage>
</organism>
<evidence type="ECO:0000256" key="2">
    <source>
        <dbReference type="ARBA" id="ARBA00022490"/>
    </source>
</evidence>
<dbReference type="GO" id="GO:0005819">
    <property type="term" value="C:spindle"/>
    <property type="evidence" value="ECO:0007669"/>
    <property type="project" value="UniProtKB-SubCell"/>
</dbReference>